<reference evidence="1 2" key="1">
    <citation type="submission" date="2014-06" db="EMBL/GenBank/DDBJ databases">
        <title>Rhizobium pelagicum/R2-400B4.</title>
        <authorList>
            <person name="Kimes N.E."/>
            <person name="Lopez-Perez M."/>
        </authorList>
    </citation>
    <scope>NUCLEOTIDE SEQUENCE [LARGE SCALE GENOMIC DNA]</scope>
    <source>
        <strain evidence="1 2">R2-400B4</strain>
    </source>
</reference>
<name>A0A922T9I5_9HYPH</name>
<dbReference type="EMBL" id="JOKJ01000043">
    <property type="protein sequence ID" value="KEQ02811.1"/>
    <property type="molecule type" value="Genomic_DNA"/>
</dbReference>
<dbReference type="AlphaFoldDB" id="A0A922T9I5"/>
<keyword evidence="2" id="KW-1185">Reference proteome</keyword>
<evidence type="ECO:0000313" key="1">
    <source>
        <dbReference type="EMBL" id="KEQ02811.1"/>
    </source>
</evidence>
<dbReference type="OrthoDB" id="5174394at2"/>
<gene>
    <name evidence="1" type="ORF">GV68_19935</name>
</gene>
<comment type="caution">
    <text evidence="1">The sequence shown here is derived from an EMBL/GenBank/DDBJ whole genome shotgun (WGS) entry which is preliminary data.</text>
</comment>
<protein>
    <submittedName>
        <fullName evidence="1">Uncharacterized protein</fullName>
    </submittedName>
</protein>
<organism evidence="1 2">
    <name type="scientific">Pseudorhizobium pelagicum</name>
    <dbReference type="NCBI Taxonomy" id="1509405"/>
    <lineage>
        <taxon>Bacteria</taxon>
        <taxon>Pseudomonadati</taxon>
        <taxon>Pseudomonadota</taxon>
        <taxon>Alphaproteobacteria</taxon>
        <taxon>Hyphomicrobiales</taxon>
        <taxon>Rhizobiaceae</taxon>
        <taxon>Rhizobium/Agrobacterium group</taxon>
        <taxon>Pseudorhizobium</taxon>
    </lineage>
</organism>
<dbReference type="InterPro" id="IPR015943">
    <property type="entry name" value="WD40/YVTN_repeat-like_dom_sf"/>
</dbReference>
<dbReference type="RefSeq" id="WP_051777302.1">
    <property type="nucleotide sequence ID" value="NZ_JOKI01000037.1"/>
</dbReference>
<dbReference type="SUPFAM" id="SSF82171">
    <property type="entry name" value="DPP6 N-terminal domain-like"/>
    <property type="match status" value="1"/>
</dbReference>
<dbReference type="Gene3D" id="2.130.10.10">
    <property type="entry name" value="YVTN repeat-like/Quinoprotein amine dehydrogenase"/>
    <property type="match status" value="1"/>
</dbReference>
<sequence length="429" mass="49285">MSNKIVNASQMVQVRQVGDSRLHSFFGYYNKTNYSHDDTRLLANRTPIFTGDLTGTEVAEVGYFDLTDGDRWHKLGETTAWNWQMGCQLQWLGKTGKVIFNTRASGPSGPENIYPDFRSCVVDPATGERRELPLPIYVLPPSGEFALTLNYSRFIATHRTIGYPATNTEPNLELAPEDDGIWRMDTRTGETKLVLSLRQLTEHQHVASMDKATHWITHMEVNPAGTRFLFIHRWTERPEDEFCYLHRLYTINGDGSDLRLLEDTDHPLPQLAADFDPNAHGTFDYEKSPYQISHPLWKSDDEIIVWGPHDGEIHYQIYNDRTGKVQVVGPEVLTENGHMTYGTDGRWMLSDTYPDAETDKRALFLYDTKTDTRYDLGQFYTPSDLGKHNRCDLHPRWSRDNRRVCIDSVHEGPRQLYLLEIGALLDELA</sequence>
<accession>A0A922T9I5</accession>
<dbReference type="Proteomes" id="UP000052167">
    <property type="component" value="Unassembled WGS sequence"/>
</dbReference>
<evidence type="ECO:0000313" key="2">
    <source>
        <dbReference type="Proteomes" id="UP000052167"/>
    </source>
</evidence>
<proteinExistence type="predicted"/>